<proteinExistence type="predicted"/>
<accession>A0ABN3KRU0</accession>
<evidence type="ECO:0000313" key="2">
    <source>
        <dbReference type="EMBL" id="GAA2470541.1"/>
    </source>
</evidence>
<name>A0ABN3KRU0_9MICO</name>
<evidence type="ECO:0000313" key="3">
    <source>
        <dbReference type="Proteomes" id="UP001500730"/>
    </source>
</evidence>
<protein>
    <submittedName>
        <fullName evidence="2">Uncharacterized protein</fullName>
    </submittedName>
</protein>
<organism evidence="2 3">
    <name type="scientific">Terrabacter carboxydivorans</name>
    <dbReference type="NCBI Taxonomy" id="619730"/>
    <lineage>
        <taxon>Bacteria</taxon>
        <taxon>Bacillati</taxon>
        <taxon>Actinomycetota</taxon>
        <taxon>Actinomycetes</taxon>
        <taxon>Micrococcales</taxon>
        <taxon>Intrasporangiaceae</taxon>
        <taxon>Terrabacter</taxon>
    </lineage>
</organism>
<dbReference type="Proteomes" id="UP001500730">
    <property type="component" value="Unassembled WGS sequence"/>
</dbReference>
<feature type="region of interest" description="Disordered" evidence="1">
    <location>
        <begin position="60"/>
        <end position="84"/>
    </location>
</feature>
<gene>
    <name evidence="2" type="ORF">GCM10009858_04810</name>
</gene>
<keyword evidence="3" id="KW-1185">Reference proteome</keyword>
<evidence type="ECO:0000256" key="1">
    <source>
        <dbReference type="SAM" id="MobiDB-lite"/>
    </source>
</evidence>
<reference evidence="2 3" key="1">
    <citation type="journal article" date="2019" name="Int. J. Syst. Evol. Microbiol.">
        <title>The Global Catalogue of Microorganisms (GCM) 10K type strain sequencing project: providing services to taxonomists for standard genome sequencing and annotation.</title>
        <authorList>
            <consortium name="The Broad Institute Genomics Platform"/>
            <consortium name="The Broad Institute Genome Sequencing Center for Infectious Disease"/>
            <person name="Wu L."/>
            <person name="Ma J."/>
        </authorList>
    </citation>
    <scope>NUCLEOTIDE SEQUENCE [LARGE SCALE GENOMIC DNA]</scope>
    <source>
        <strain evidence="2 3">JCM 16259</strain>
    </source>
</reference>
<feature type="compositionally biased region" description="Basic residues" evidence="1">
    <location>
        <begin position="72"/>
        <end position="84"/>
    </location>
</feature>
<dbReference type="EMBL" id="BAAARE010000002">
    <property type="protein sequence ID" value="GAA2470541.1"/>
    <property type="molecule type" value="Genomic_DNA"/>
</dbReference>
<sequence length="84" mass="8510">MPRSAFSSDALDRLGAAAAGGAALVGAADEVVGVDEGVVDVAEDALVCAAGLAWPGPHEARRTAAGTARRAPDRRRRVGMVRTL</sequence>
<comment type="caution">
    <text evidence="2">The sequence shown here is derived from an EMBL/GenBank/DDBJ whole genome shotgun (WGS) entry which is preliminary data.</text>
</comment>